<dbReference type="Proteomes" id="UP001430584">
    <property type="component" value="Unassembled WGS sequence"/>
</dbReference>
<evidence type="ECO:0000313" key="4">
    <source>
        <dbReference type="Proteomes" id="UP001430584"/>
    </source>
</evidence>
<feature type="compositionally biased region" description="Basic and acidic residues" evidence="1">
    <location>
        <begin position="41"/>
        <end position="52"/>
    </location>
</feature>
<name>A0ABR3C121_9PEZI</name>
<dbReference type="EMBL" id="JAJVCZ030000012">
    <property type="protein sequence ID" value="KAL0253476.1"/>
    <property type="molecule type" value="Genomic_DNA"/>
</dbReference>
<dbReference type="GeneID" id="92014540"/>
<accession>A0ABR3C121</accession>
<dbReference type="SUPFAM" id="SSF51197">
    <property type="entry name" value="Clavaminate synthase-like"/>
    <property type="match status" value="1"/>
</dbReference>
<feature type="compositionally biased region" description="Basic residues" evidence="1">
    <location>
        <begin position="648"/>
        <end position="658"/>
    </location>
</feature>
<reference evidence="3 4" key="1">
    <citation type="submission" date="2024-02" db="EMBL/GenBank/DDBJ databases">
        <title>De novo assembly and annotation of 12 fungi associated with fruit tree decline syndrome in Ontario, Canada.</title>
        <authorList>
            <person name="Sulman M."/>
            <person name="Ellouze W."/>
            <person name="Ilyukhin E."/>
        </authorList>
    </citation>
    <scope>NUCLEOTIDE SEQUENCE [LARGE SCALE GENOMIC DNA]</scope>
    <source>
        <strain evidence="3 4">FDS-637</strain>
    </source>
</reference>
<dbReference type="InterPro" id="IPR003347">
    <property type="entry name" value="JmjC_dom"/>
</dbReference>
<evidence type="ECO:0000256" key="1">
    <source>
        <dbReference type="SAM" id="MobiDB-lite"/>
    </source>
</evidence>
<evidence type="ECO:0000313" key="3">
    <source>
        <dbReference type="EMBL" id="KAL0253476.1"/>
    </source>
</evidence>
<feature type="region of interest" description="Disordered" evidence="1">
    <location>
        <begin position="1"/>
        <end position="179"/>
    </location>
</feature>
<organism evidence="3 4">
    <name type="scientific">Diplodia seriata</name>
    <dbReference type="NCBI Taxonomy" id="420778"/>
    <lineage>
        <taxon>Eukaryota</taxon>
        <taxon>Fungi</taxon>
        <taxon>Dikarya</taxon>
        <taxon>Ascomycota</taxon>
        <taxon>Pezizomycotina</taxon>
        <taxon>Dothideomycetes</taxon>
        <taxon>Dothideomycetes incertae sedis</taxon>
        <taxon>Botryosphaeriales</taxon>
        <taxon>Botryosphaeriaceae</taxon>
        <taxon>Diplodia</taxon>
    </lineage>
</organism>
<evidence type="ECO:0000259" key="2">
    <source>
        <dbReference type="PROSITE" id="PS51184"/>
    </source>
</evidence>
<feature type="compositionally biased region" description="Basic residues" evidence="1">
    <location>
        <begin position="91"/>
        <end position="102"/>
    </location>
</feature>
<feature type="domain" description="JmjC" evidence="2">
    <location>
        <begin position="381"/>
        <end position="522"/>
    </location>
</feature>
<keyword evidence="4" id="KW-1185">Reference proteome</keyword>
<protein>
    <recommendedName>
        <fullName evidence="2">JmjC domain-containing protein</fullName>
    </recommendedName>
</protein>
<feature type="region of interest" description="Disordered" evidence="1">
    <location>
        <begin position="579"/>
        <end position="711"/>
    </location>
</feature>
<feature type="compositionally biased region" description="Basic residues" evidence="1">
    <location>
        <begin position="55"/>
        <end position="65"/>
    </location>
</feature>
<comment type="caution">
    <text evidence="3">The sequence shown here is derived from an EMBL/GenBank/DDBJ whole genome shotgun (WGS) entry which is preliminary data.</text>
</comment>
<proteinExistence type="predicted"/>
<sequence>MNRKESWEHYMNIGKRLRKEPQRSDGSVEPGNIGIPGYPTRSEEGGTEDHGQPTKPKRGRPKGSGKKLPTEAVEAARKIPPTEQNPEPKRQRGRPKGSKNKRPALAVDGPRIEAPSSKRPRSTSAVQHGSISSAATEKSWEMSQNIGQLEQPGLDAQPRQDAESGQNGNRSSAKDEKKELNRLSQEYLRKFRKVLDNGGSEWGEYSTEFRYPAKGEELYKFLQELDGMAEYAHTWSDEVLRRARTRDQYGGRLNQWTWEKVLKEDFTRDTDVISVDSMDDLRKALAGEFRKPIFHRARRGSTGETIYSLVDSGGFDLERFLADRKESHANDHVDVHDMSEENTIRTKMKTLFDAFEPTSNVRPPQNFLSLENLTQHTFCPQAIAEHNLRTRIEKTSTRAAAAPPHTSPEFFIASTANTISPIHIDSGGGNTWISMLSGRKIWYFPRAVDESTVRLLESADNLHAADYPRGWAKLELRAGDSLVMPPAFPHAVFTPDPSLAVGGQFYTAPHLPRSCRAVVQQRNMWRVSNERLGDEQYGGLAKLFVPGVDAVLTKRERRLVSAELMHVLQDVPEWEEWVWHQGGGGGRGRDDGDDDDDDDESDVEASAGDEGRDRADGEEAGGDYEASDDEEFVDDDDDDSDDGDYKGSRRQPKLRASRKPVSTRPRRKSGKPSLPAKELGTTKASRAAKTKKAAARATAMTSASGRKQPYKCSLPKSEVQFVRAMRDFRLRNPL</sequence>
<dbReference type="PROSITE" id="PS51184">
    <property type="entry name" value="JMJC"/>
    <property type="match status" value="1"/>
</dbReference>
<dbReference type="RefSeq" id="XP_066628120.1">
    <property type="nucleotide sequence ID" value="XM_066781837.1"/>
</dbReference>
<dbReference type="Gene3D" id="2.60.120.650">
    <property type="entry name" value="Cupin"/>
    <property type="match status" value="1"/>
</dbReference>
<feature type="compositionally biased region" description="Acidic residues" evidence="1">
    <location>
        <begin position="591"/>
        <end position="603"/>
    </location>
</feature>
<feature type="compositionally biased region" description="Low complexity" evidence="1">
    <location>
        <begin position="695"/>
        <end position="704"/>
    </location>
</feature>
<gene>
    <name evidence="3" type="ORF">SLS55_010455</name>
</gene>
<feature type="compositionally biased region" description="Acidic residues" evidence="1">
    <location>
        <begin position="618"/>
        <end position="642"/>
    </location>
</feature>
<feature type="compositionally biased region" description="Polar residues" evidence="1">
    <location>
        <begin position="122"/>
        <end position="148"/>
    </location>
</feature>